<feature type="chain" id="PRO_5045722381" description="Peptidase M23" evidence="2">
    <location>
        <begin position="22"/>
        <end position="94"/>
    </location>
</feature>
<name>A0ABT6B8Q6_9GAMM</name>
<keyword evidence="2" id="KW-0732">Signal</keyword>
<gene>
    <name evidence="3" type="ORF">P3W24_05600</name>
</gene>
<feature type="region of interest" description="Disordered" evidence="1">
    <location>
        <begin position="64"/>
        <end position="94"/>
    </location>
</feature>
<reference evidence="3 4" key="1">
    <citation type="journal article" date="2024" name="Curr. Microbiol.">
        <title>Luteibacter sahnii sp. nov., A Novel Yellow-Colored Xanthomonadin Pigment Producing Probiotic Bacterium from Healthy Rice Seed Microbiome.</title>
        <authorList>
            <person name="Jaiswal G."/>
            <person name="Rana R."/>
            <person name="Nayak P.K."/>
            <person name="Chouhan R."/>
            <person name="Gandhi S.G."/>
            <person name="Patel H.K."/>
            <person name="Patil P.B."/>
        </authorList>
    </citation>
    <scope>NUCLEOTIDE SEQUENCE [LARGE SCALE GENOMIC DNA]</scope>
    <source>
        <strain evidence="3 4">PPL201</strain>
    </source>
</reference>
<dbReference type="EMBL" id="JARJJS010000001">
    <property type="protein sequence ID" value="MDF4024438.1"/>
    <property type="molecule type" value="Genomic_DNA"/>
</dbReference>
<sequence length="94" mass="10086">MTGRAAFAGCLLLALASPVLARQAEATHTEGAKVTRAKLNASRGQVQSEGQQVKTLKARVDALEAESSSASQSLDERDRKIAELQRQLDARQKP</sequence>
<feature type="signal peptide" evidence="2">
    <location>
        <begin position="1"/>
        <end position="21"/>
    </location>
</feature>
<protein>
    <recommendedName>
        <fullName evidence="5">Peptidase M23</fullName>
    </recommendedName>
</protein>
<evidence type="ECO:0000313" key="3">
    <source>
        <dbReference type="EMBL" id="MDF4024438.1"/>
    </source>
</evidence>
<comment type="caution">
    <text evidence="3">The sequence shown here is derived from an EMBL/GenBank/DDBJ whole genome shotgun (WGS) entry which is preliminary data.</text>
</comment>
<evidence type="ECO:0000256" key="2">
    <source>
        <dbReference type="SAM" id="SignalP"/>
    </source>
</evidence>
<dbReference type="Proteomes" id="UP001528850">
    <property type="component" value="Unassembled WGS sequence"/>
</dbReference>
<proteinExistence type="predicted"/>
<accession>A0ABT6B8Q6</accession>
<feature type="compositionally biased region" description="Basic and acidic residues" evidence="1">
    <location>
        <begin position="74"/>
        <end position="94"/>
    </location>
</feature>
<evidence type="ECO:0008006" key="5">
    <source>
        <dbReference type="Google" id="ProtNLM"/>
    </source>
</evidence>
<evidence type="ECO:0000313" key="4">
    <source>
        <dbReference type="Proteomes" id="UP001528850"/>
    </source>
</evidence>
<keyword evidence="4" id="KW-1185">Reference proteome</keyword>
<organism evidence="3 4">
    <name type="scientific">Luteibacter sahnii</name>
    <dbReference type="NCBI Taxonomy" id="3021977"/>
    <lineage>
        <taxon>Bacteria</taxon>
        <taxon>Pseudomonadati</taxon>
        <taxon>Pseudomonadota</taxon>
        <taxon>Gammaproteobacteria</taxon>
        <taxon>Lysobacterales</taxon>
        <taxon>Rhodanobacteraceae</taxon>
        <taxon>Luteibacter</taxon>
    </lineage>
</organism>
<evidence type="ECO:0000256" key="1">
    <source>
        <dbReference type="SAM" id="MobiDB-lite"/>
    </source>
</evidence>